<evidence type="ECO:0000313" key="2">
    <source>
        <dbReference type="Proteomes" id="UP001215598"/>
    </source>
</evidence>
<proteinExistence type="predicted"/>
<organism evidence="1 2">
    <name type="scientific">Mycena metata</name>
    <dbReference type="NCBI Taxonomy" id="1033252"/>
    <lineage>
        <taxon>Eukaryota</taxon>
        <taxon>Fungi</taxon>
        <taxon>Dikarya</taxon>
        <taxon>Basidiomycota</taxon>
        <taxon>Agaricomycotina</taxon>
        <taxon>Agaricomycetes</taxon>
        <taxon>Agaricomycetidae</taxon>
        <taxon>Agaricales</taxon>
        <taxon>Marasmiineae</taxon>
        <taxon>Mycenaceae</taxon>
        <taxon>Mycena</taxon>
    </lineage>
</organism>
<evidence type="ECO:0000313" key="1">
    <source>
        <dbReference type="EMBL" id="KAJ7720609.1"/>
    </source>
</evidence>
<protein>
    <submittedName>
        <fullName evidence="1">Uncharacterized protein</fullName>
    </submittedName>
</protein>
<keyword evidence="2" id="KW-1185">Reference proteome</keyword>
<gene>
    <name evidence="1" type="ORF">B0H16DRAFT_1699915</name>
</gene>
<sequence length="248" mass="27236">MCCDSKRRSGSSCLLLNLCSVGIWWRERRTSRGRVVPQAIRIFTPITMPSSYWPYVRPLYVQCGSECKPLSPKYTPQAVDIFPGPFISGAKGNSRPMRVWAGIKVQFCLWLRVEPSLMEKLALIPTSPQVLFGLEAVLRPPRTPAFTQLVSSCTAVGFRSHACAPLGVLMLLPVAELVPGILILVIPSRLIGHSGATPIELTPAPPVQVDRPIMNAWPMDNLGEMGPPIYVQREVGMNTDTGDGLTRT</sequence>
<name>A0AAD7HHC1_9AGAR</name>
<accession>A0AAD7HHC1</accession>
<comment type="caution">
    <text evidence="1">The sequence shown here is derived from an EMBL/GenBank/DDBJ whole genome shotgun (WGS) entry which is preliminary data.</text>
</comment>
<dbReference type="EMBL" id="JARKIB010000238">
    <property type="protein sequence ID" value="KAJ7720609.1"/>
    <property type="molecule type" value="Genomic_DNA"/>
</dbReference>
<reference evidence="1" key="1">
    <citation type="submission" date="2023-03" db="EMBL/GenBank/DDBJ databases">
        <title>Massive genome expansion in bonnet fungi (Mycena s.s.) driven by repeated elements and novel gene families across ecological guilds.</title>
        <authorList>
            <consortium name="Lawrence Berkeley National Laboratory"/>
            <person name="Harder C.B."/>
            <person name="Miyauchi S."/>
            <person name="Viragh M."/>
            <person name="Kuo A."/>
            <person name="Thoen E."/>
            <person name="Andreopoulos B."/>
            <person name="Lu D."/>
            <person name="Skrede I."/>
            <person name="Drula E."/>
            <person name="Henrissat B."/>
            <person name="Morin E."/>
            <person name="Kohler A."/>
            <person name="Barry K."/>
            <person name="LaButti K."/>
            <person name="Morin E."/>
            <person name="Salamov A."/>
            <person name="Lipzen A."/>
            <person name="Mereny Z."/>
            <person name="Hegedus B."/>
            <person name="Baldrian P."/>
            <person name="Stursova M."/>
            <person name="Weitz H."/>
            <person name="Taylor A."/>
            <person name="Grigoriev I.V."/>
            <person name="Nagy L.G."/>
            <person name="Martin F."/>
            <person name="Kauserud H."/>
        </authorList>
    </citation>
    <scope>NUCLEOTIDE SEQUENCE</scope>
    <source>
        <strain evidence="1">CBHHK182m</strain>
    </source>
</reference>
<dbReference type="Proteomes" id="UP001215598">
    <property type="component" value="Unassembled WGS sequence"/>
</dbReference>
<dbReference type="AlphaFoldDB" id="A0AAD7HHC1"/>